<accession>A0A1I7SJM4</accession>
<evidence type="ECO:0000313" key="3">
    <source>
        <dbReference type="Proteomes" id="UP000095284"/>
    </source>
</evidence>
<reference evidence="2" key="2">
    <citation type="submission" date="2020-08" db="EMBL/GenBank/DDBJ databases">
        <authorList>
            <person name="Kikuchi T."/>
        </authorList>
    </citation>
    <scope>NUCLEOTIDE SEQUENCE</scope>
    <source>
        <strain evidence="1">Ka4C1</strain>
    </source>
</reference>
<dbReference type="Proteomes" id="UP000582659">
    <property type="component" value="Unassembled WGS sequence"/>
</dbReference>
<protein>
    <submittedName>
        <fullName evidence="1">(pine wood nematode) hypothetical protein</fullName>
    </submittedName>
</protein>
<evidence type="ECO:0000313" key="5">
    <source>
        <dbReference type="WBParaSite" id="BXY_1324900.1"/>
    </source>
</evidence>
<dbReference type="Proteomes" id="UP000659654">
    <property type="component" value="Unassembled WGS sequence"/>
</dbReference>
<gene>
    <name evidence="1" type="ORF">BXYJ_LOCUS2075</name>
</gene>
<evidence type="ECO:0000313" key="2">
    <source>
        <dbReference type="EMBL" id="CAG9086903.1"/>
    </source>
</evidence>
<name>A0A1I7SJM4_BURXY</name>
<dbReference type="WBParaSite" id="BXY_1324900.1">
    <property type="protein sequence ID" value="BXY_1324900.1"/>
    <property type="gene ID" value="BXY_1324900"/>
</dbReference>
<keyword evidence="4" id="KW-1185">Reference proteome</keyword>
<organism evidence="3 5">
    <name type="scientific">Bursaphelenchus xylophilus</name>
    <name type="common">Pinewood nematode worm</name>
    <name type="synonym">Aphelenchoides xylophilus</name>
    <dbReference type="NCBI Taxonomy" id="6326"/>
    <lineage>
        <taxon>Eukaryota</taxon>
        <taxon>Metazoa</taxon>
        <taxon>Ecdysozoa</taxon>
        <taxon>Nematoda</taxon>
        <taxon>Chromadorea</taxon>
        <taxon>Rhabditida</taxon>
        <taxon>Tylenchina</taxon>
        <taxon>Tylenchomorpha</taxon>
        <taxon>Aphelenchoidea</taxon>
        <taxon>Aphelenchoididae</taxon>
        <taxon>Bursaphelenchus</taxon>
    </lineage>
</organism>
<dbReference type="EMBL" id="CAJFDI010000001">
    <property type="protein sequence ID" value="CAD5210731.1"/>
    <property type="molecule type" value="Genomic_DNA"/>
</dbReference>
<dbReference type="Proteomes" id="UP000095284">
    <property type="component" value="Unplaced"/>
</dbReference>
<proteinExistence type="predicted"/>
<evidence type="ECO:0000313" key="4">
    <source>
        <dbReference type="Proteomes" id="UP000659654"/>
    </source>
</evidence>
<dbReference type="EMBL" id="CAJFCV020000001">
    <property type="protein sequence ID" value="CAG9086903.1"/>
    <property type="molecule type" value="Genomic_DNA"/>
</dbReference>
<sequence>MALQCQERTENPKDKCCPICKIREDSVPIVRKPREPGRRLTKSGLMTSFDGETFKLDSGSCEFVMTQRCALDGDP</sequence>
<dbReference type="OrthoDB" id="5858176at2759"/>
<dbReference type="AlphaFoldDB" id="A0A1I7SJM4"/>
<evidence type="ECO:0000313" key="1">
    <source>
        <dbReference type="EMBL" id="CAD5210731.1"/>
    </source>
</evidence>
<reference evidence="5" key="1">
    <citation type="submission" date="2016-11" db="UniProtKB">
        <authorList>
            <consortium name="WormBaseParasite"/>
        </authorList>
    </citation>
    <scope>IDENTIFICATION</scope>
</reference>